<dbReference type="PROSITE" id="PS01045">
    <property type="entry name" value="SQUALEN_PHYTOEN_SYN_2"/>
    <property type="match status" value="1"/>
</dbReference>
<keyword evidence="4" id="KW-1185">Reference proteome</keyword>
<dbReference type="InterPro" id="IPR044843">
    <property type="entry name" value="Trans_IPPS_bact-type"/>
</dbReference>
<dbReference type="Proteomes" id="UP001320544">
    <property type="component" value="Chromosome"/>
</dbReference>
<reference evidence="3 4" key="1">
    <citation type="submission" date="2022-01" db="EMBL/GenBank/DDBJ databases">
        <title>Novel bile acid biosynthetic pathways are enriched in the microbiome of centenarians.</title>
        <authorList>
            <person name="Sato Y."/>
            <person name="Atarashi K."/>
            <person name="Plichta R.D."/>
            <person name="Arai Y."/>
            <person name="Sasajima S."/>
            <person name="Kearney M.S."/>
            <person name="Suda W."/>
            <person name="Takeshita K."/>
            <person name="Sasaki T."/>
            <person name="Okamoto S."/>
            <person name="Skelly N.A."/>
            <person name="Okamura Y."/>
            <person name="Vlamakis H."/>
            <person name="Li Y."/>
            <person name="Tanoue T."/>
            <person name="Takei H."/>
            <person name="Nittono H."/>
            <person name="Narushima S."/>
            <person name="Irie J."/>
            <person name="Itoh H."/>
            <person name="Moriya K."/>
            <person name="Sugiura Y."/>
            <person name="Suematsu M."/>
            <person name="Moritoki N."/>
            <person name="Shibata S."/>
            <person name="Littman R.D."/>
            <person name="Fischbach A.M."/>
            <person name="Uwamino Y."/>
            <person name="Inoue T."/>
            <person name="Honda A."/>
            <person name="Hattori M."/>
            <person name="Murai T."/>
            <person name="Xavier J.R."/>
            <person name="Hirose N."/>
            <person name="Honda K."/>
        </authorList>
    </citation>
    <scope>NUCLEOTIDE SEQUENCE [LARGE SCALE GENOMIC DNA]</scope>
    <source>
        <strain evidence="3 4">CE91-St30</strain>
    </source>
</reference>
<accession>A0ABN6MKD4</accession>
<dbReference type="InterPro" id="IPR008949">
    <property type="entry name" value="Isoprenoid_synthase_dom_sf"/>
</dbReference>
<evidence type="ECO:0000313" key="4">
    <source>
        <dbReference type="Proteomes" id="UP001320544"/>
    </source>
</evidence>
<dbReference type="InterPro" id="IPR033904">
    <property type="entry name" value="Trans_IPPS_HH"/>
</dbReference>
<dbReference type="EMBL" id="AP025564">
    <property type="protein sequence ID" value="BDE97126.1"/>
    <property type="molecule type" value="Genomic_DNA"/>
</dbReference>
<keyword evidence="2" id="KW-0808">Transferase</keyword>
<evidence type="ECO:0000256" key="1">
    <source>
        <dbReference type="ARBA" id="ARBA00004684"/>
    </source>
</evidence>
<dbReference type="Pfam" id="PF00494">
    <property type="entry name" value="SQS_PSY"/>
    <property type="match status" value="1"/>
</dbReference>
<dbReference type="InterPro" id="IPR002060">
    <property type="entry name" value="Squ/phyt_synthse"/>
</dbReference>
<dbReference type="SUPFAM" id="SSF48576">
    <property type="entry name" value="Terpenoid synthases"/>
    <property type="match status" value="1"/>
</dbReference>
<evidence type="ECO:0000313" key="3">
    <source>
        <dbReference type="EMBL" id="BDE97126.1"/>
    </source>
</evidence>
<dbReference type="PANTHER" id="PTHR31480">
    <property type="entry name" value="BIFUNCTIONAL LYCOPENE CYCLASE/PHYTOENE SYNTHASE"/>
    <property type="match status" value="1"/>
</dbReference>
<organism evidence="3 4">
    <name type="scientific">Raoultibacter timonensis</name>
    <dbReference type="NCBI Taxonomy" id="1907662"/>
    <lineage>
        <taxon>Bacteria</taxon>
        <taxon>Bacillati</taxon>
        <taxon>Actinomycetota</taxon>
        <taxon>Coriobacteriia</taxon>
        <taxon>Eggerthellales</taxon>
        <taxon>Eggerthellaceae</taxon>
        <taxon>Raoultibacter</taxon>
    </lineage>
</organism>
<dbReference type="RefSeq" id="WP_244386279.1">
    <property type="nucleotide sequence ID" value="NZ_AP025564.1"/>
</dbReference>
<protein>
    <submittedName>
        <fullName evidence="3">Dehydrosqualene synthase</fullName>
    </submittedName>
</protein>
<dbReference type="SFLD" id="SFLDG01212">
    <property type="entry name" value="Phytoene_synthase_like"/>
    <property type="match status" value="1"/>
</dbReference>
<dbReference type="SFLD" id="SFLDS00005">
    <property type="entry name" value="Isoprenoid_Synthase_Type_I"/>
    <property type="match status" value="1"/>
</dbReference>
<dbReference type="Gene3D" id="1.10.600.10">
    <property type="entry name" value="Farnesyl Diphosphate Synthase"/>
    <property type="match status" value="1"/>
</dbReference>
<evidence type="ECO:0000256" key="2">
    <source>
        <dbReference type="ARBA" id="ARBA00022679"/>
    </source>
</evidence>
<sequence length="300" mass="34222">MTVQTELFEKRADDFAWCEEVIKRNSKSFYRAFSLLPACKRASVYALYAFCRAADDSVDRDKSAEALDRLEGDLADFFAGRVPDQPLWRAMGVVLESFSIDERPFFDMIEGQRRDLAFEQPKTLADLEEYAYYVAGSVGLMLLPILHARASVPEELKQSGIDLGIAMQITNILRDVGEDLDNGRVYLPVESMRAAHYSRRDLKRRLVDESFVDLWESLAERAEVLYLPMQFDAALLDEDSRFATISSLFLYRGILDQVREGGYRCLTSRSVVSQDQARKLIAEAEALLRAERPLVFAEVR</sequence>
<comment type="pathway">
    <text evidence="1">Carotenoid biosynthesis; phytoene biosynthesis.</text>
</comment>
<dbReference type="SFLD" id="SFLDG01018">
    <property type="entry name" value="Squalene/Phytoene_Synthase_Lik"/>
    <property type="match status" value="1"/>
</dbReference>
<proteinExistence type="predicted"/>
<dbReference type="CDD" id="cd00683">
    <property type="entry name" value="Trans_IPPS_HH"/>
    <property type="match status" value="1"/>
</dbReference>
<name>A0ABN6MKD4_9ACTN</name>
<gene>
    <name evidence="3" type="primary">crtM</name>
    <name evidence="3" type="ORF">CE91St30_24590</name>
</gene>
<dbReference type="InterPro" id="IPR019845">
    <property type="entry name" value="Squalene/phytoene_synthase_CS"/>
</dbReference>